<name>A0A3E0K3Q1_9BACI</name>
<sequence>MELTVEKIKAFRYSFVHLLMTLLLFSRSFLDYENGIYVTLAFFLLINFTCFTSEYFLFRYYRKYKEKNSNKGYAIFISVQVFYTLLIFLLFKLVLFA</sequence>
<dbReference type="EMBL" id="QEWE01000018">
    <property type="protein sequence ID" value="REJ28132.1"/>
    <property type="molecule type" value="Genomic_DNA"/>
</dbReference>
<evidence type="ECO:0000313" key="3">
    <source>
        <dbReference type="Proteomes" id="UP000257014"/>
    </source>
</evidence>
<comment type="caution">
    <text evidence="2">The sequence shown here is derived from an EMBL/GenBank/DDBJ whole genome shotgun (WGS) entry which is preliminary data.</text>
</comment>
<dbReference type="Proteomes" id="UP000257014">
    <property type="component" value="Unassembled WGS sequence"/>
</dbReference>
<evidence type="ECO:0008006" key="4">
    <source>
        <dbReference type="Google" id="ProtNLM"/>
    </source>
</evidence>
<feature type="transmembrane region" description="Helical" evidence="1">
    <location>
        <begin position="36"/>
        <end position="61"/>
    </location>
</feature>
<feature type="transmembrane region" description="Helical" evidence="1">
    <location>
        <begin position="73"/>
        <end position="95"/>
    </location>
</feature>
<evidence type="ECO:0000256" key="1">
    <source>
        <dbReference type="SAM" id="Phobius"/>
    </source>
</evidence>
<reference evidence="2 3" key="1">
    <citation type="submission" date="2018-03" db="EMBL/GenBank/DDBJ databases">
        <authorList>
            <person name="Keele B.F."/>
        </authorList>
    </citation>
    <scope>NUCLEOTIDE SEQUENCE [LARGE SCALE GENOMIC DNA]</scope>
    <source>
        <strain evidence="2">ZCTH4_d</strain>
    </source>
</reference>
<protein>
    <recommendedName>
        <fullName evidence="4">DUF4181 domain-containing protein</fullName>
    </recommendedName>
</protein>
<keyword evidence="1" id="KW-0812">Transmembrane</keyword>
<accession>A0A3E0K3Q1</accession>
<dbReference type="RefSeq" id="WP_276643785.1">
    <property type="nucleotide sequence ID" value="NZ_JBAIZG010000030.1"/>
</dbReference>
<gene>
    <name evidence="2" type="ORF">C6P37_09835</name>
</gene>
<keyword evidence="1" id="KW-1133">Transmembrane helix</keyword>
<proteinExistence type="predicted"/>
<feature type="transmembrane region" description="Helical" evidence="1">
    <location>
        <begin position="12"/>
        <end position="30"/>
    </location>
</feature>
<organism evidence="2 3">
    <name type="scientific">Caldibacillus debilis</name>
    <dbReference type="NCBI Taxonomy" id="301148"/>
    <lineage>
        <taxon>Bacteria</taxon>
        <taxon>Bacillati</taxon>
        <taxon>Bacillota</taxon>
        <taxon>Bacilli</taxon>
        <taxon>Bacillales</taxon>
        <taxon>Bacillaceae</taxon>
        <taxon>Caldibacillus</taxon>
    </lineage>
</organism>
<dbReference type="AlphaFoldDB" id="A0A3E0K3Q1"/>
<keyword evidence="1" id="KW-0472">Membrane</keyword>
<evidence type="ECO:0000313" key="2">
    <source>
        <dbReference type="EMBL" id="REJ28132.1"/>
    </source>
</evidence>